<feature type="domain" description="DUF6532" evidence="1">
    <location>
        <begin position="2"/>
        <end position="197"/>
    </location>
</feature>
<dbReference type="AlphaFoldDB" id="A0A067MIS2"/>
<dbReference type="InParanoid" id="A0A067MIS2"/>
<dbReference type="OrthoDB" id="3267034at2759"/>
<proteinExistence type="predicted"/>
<gene>
    <name evidence="2" type="ORF">BOTBODRAFT_174504</name>
</gene>
<sequence>MENTFPDPNEEIAMADAAFETVTGGDKATNKQIKVITRGTCQMQSKLKLIIRLVLPGYFGFSDRKTPLENRNLYNTLITSNAYIHDISKKVWGGSNKGLLPVTFLLMEILDWHAGKYLHALGFDACKMMWFTTHDADSFHYTDIFGPCLLMQCITLIFTTVRCGLDEWATGVHELVEYVKPVYGPIYEKLLGDLKKIADEGKAGKACIQSIGEEYWVTASAKYLATAAPEVTLMSEEISEVIEYAKVHAQRLKAQQVANVEADAQNAAY</sequence>
<dbReference type="STRING" id="930990.A0A067MIS2"/>
<name>A0A067MIS2_BOTB1</name>
<evidence type="ECO:0000313" key="3">
    <source>
        <dbReference type="Proteomes" id="UP000027195"/>
    </source>
</evidence>
<protein>
    <recommendedName>
        <fullName evidence="1">DUF6532 domain-containing protein</fullName>
    </recommendedName>
</protein>
<keyword evidence="3" id="KW-1185">Reference proteome</keyword>
<dbReference type="EMBL" id="KL198036">
    <property type="protein sequence ID" value="KDQ14630.1"/>
    <property type="molecule type" value="Genomic_DNA"/>
</dbReference>
<organism evidence="2 3">
    <name type="scientific">Botryobasidium botryosum (strain FD-172 SS1)</name>
    <dbReference type="NCBI Taxonomy" id="930990"/>
    <lineage>
        <taxon>Eukaryota</taxon>
        <taxon>Fungi</taxon>
        <taxon>Dikarya</taxon>
        <taxon>Basidiomycota</taxon>
        <taxon>Agaricomycotina</taxon>
        <taxon>Agaricomycetes</taxon>
        <taxon>Cantharellales</taxon>
        <taxon>Botryobasidiaceae</taxon>
        <taxon>Botryobasidium</taxon>
    </lineage>
</organism>
<dbReference type="InterPro" id="IPR045341">
    <property type="entry name" value="DUF6532"/>
</dbReference>
<dbReference type="Proteomes" id="UP000027195">
    <property type="component" value="Unassembled WGS sequence"/>
</dbReference>
<evidence type="ECO:0000259" key="1">
    <source>
        <dbReference type="Pfam" id="PF20149"/>
    </source>
</evidence>
<reference evidence="3" key="1">
    <citation type="journal article" date="2014" name="Proc. Natl. Acad. Sci. U.S.A.">
        <title>Extensive sampling of basidiomycete genomes demonstrates inadequacy of the white-rot/brown-rot paradigm for wood decay fungi.</title>
        <authorList>
            <person name="Riley R."/>
            <person name="Salamov A.A."/>
            <person name="Brown D.W."/>
            <person name="Nagy L.G."/>
            <person name="Floudas D."/>
            <person name="Held B.W."/>
            <person name="Levasseur A."/>
            <person name="Lombard V."/>
            <person name="Morin E."/>
            <person name="Otillar R."/>
            <person name="Lindquist E.A."/>
            <person name="Sun H."/>
            <person name="LaButti K.M."/>
            <person name="Schmutz J."/>
            <person name="Jabbour D."/>
            <person name="Luo H."/>
            <person name="Baker S.E."/>
            <person name="Pisabarro A.G."/>
            <person name="Walton J.D."/>
            <person name="Blanchette R.A."/>
            <person name="Henrissat B."/>
            <person name="Martin F."/>
            <person name="Cullen D."/>
            <person name="Hibbett D.S."/>
            <person name="Grigoriev I.V."/>
        </authorList>
    </citation>
    <scope>NUCLEOTIDE SEQUENCE [LARGE SCALE GENOMIC DNA]</scope>
    <source>
        <strain evidence="3">FD-172 SS1</strain>
    </source>
</reference>
<evidence type="ECO:0000313" key="2">
    <source>
        <dbReference type="EMBL" id="KDQ14630.1"/>
    </source>
</evidence>
<accession>A0A067MIS2</accession>
<dbReference type="Pfam" id="PF20149">
    <property type="entry name" value="DUF6532"/>
    <property type="match status" value="1"/>
</dbReference>
<dbReference type="HOGENOM" id="CLU_1034363_0_0_1"/>